<dbReference type="InterPro" id="IPR005149">
    <property type="entry name" value="Tscrpt_reg_PadR_N"/>
</dbReference>
<dbReference type="EMBL" id="CP014854">
    <property type="protein sequence ID" value="ASI98273.1"/>
    <property type="molecule type" value="Genomic_DNA"/>
</dbReference>
<sequence length="96" mass="11323">MKYRDFLTLHVLHHANEGPVTGSFMMEELRRHGYRVSPGTIYPLLHSLEGKGLLKGHREVRNGRRVRIYEITERGKKVLEEGRKKLRELCKELLEE</sequence>
<gene>
    <name evidence="2" type="ORF">A3L02_01155</name>
</gene>
<feature type="domain" description="Transcription regulator PadR N-terminal" evidence="1">
    <location>
        <begin position="11"/>
        <end position="81"/>
    </location>
</feature>
<reference evidence="2 3" key="1">
    <citation type="submission" date="2016-03" db="EMBL/GenBank/DDBJ databases">
        <title>Complete genome sequence of Thermococcus celer.</title>
        <authorList>
            <person name="Oger P.M."/>
        </authorList>
    </citation>
    <scope>NUCLEOTIDE SEQUENCE [LARGE SCALE GENOMIC DNA]</scope>
    <source>
        <strain evidence="2 3">Vu 13</strain>
    </source>
</reference>
<dbReference type="AlphaFoldDB" id="A0A218P033"/>
<dbReference type="InterPro" id="IPR036388">
    <property type="entry name" value="WH-like_DNA-bd_sf"/>
</dbReference>
<dbReference type="SUPFAM" id="SSF46785">
    <property type="entry name" value="Winged helix' DNA-binding domain"/>
    <property type="match status" value="1"/>
</dbReference>
<dbReference type="Pfam" id="PF03551">
    <property type="entry name" value="PadR"/>
    <property type="match status" value="1"/>
</dbReference>
<evidence type="ECO:0000313" key="3">
    <source>
        <dbReference type="Proteomes" id="UP000197156"/>
    </source>
</evidence>
<dbReference type="Proteomes" id="UP000197156">
    <property type="component" value="Chromosome"/>
</dbReference>
<dbReference type="RefSeq" id="WP_088862241.1">
    <property type="nucleotide sequence ID" value="NZ_CP014854.1"/>
</dbReference>
<evidence type="ECO:0000259" key="1">
    <source>
        <dbReference type="Pfam" id="PF03551"/>
    </source>
</evidence>
<accession>A0A218P033</accession>
<dbReference type="OrthoDB" id="56053at2157"/>
<dbReference type="GeneID" id="33323315"/>
<dbReference type="PANTHER" id="PTHR33169:SF14">
    <property type="entry name" value="TRANSCRIPTIONAL REGULATOR RV3488"/>
    <property type="match status" value="1"/>
</dbReference>
<dbReference type="Gene3D" id="1.10.10.10">
    <property type="entry name" value="Winged helix-like DNA-binding domain superfamily/Winged helix DNA-binding domain"/>
    <property type="match status" value="1"/>
</dbReference>
<protein>
    <submittedName>
        <fullName evidence="2">PadR family transcriptional regulator</fullName>
    </submittedName>
</protein>
<dbReference type="PANTHER" id="PTHR33169">
    <property type="entry name" value="PADR-FAMILY TRANSCRIPTIONAL REGULATOR"/>
    <property type="match status" value="1"/>
</dbReference>
<evidence type="ECO:0000313" key="2">
    <source>
        <dbReference type="EMBL" id="ASI98273.1"/>
    </source>
</evidence>
<dbReference type="InterPro" id="IPR052509">
    <property type="entry name" value="Metal_resp_DNA-bind_regulator"/>
</dbReference>
<keyword evidence="3" id="KW-1185">Reference proteome</keyword>
<name>A0A218P033_THECE</name>
<organism evidence="2 3">
    <name type="scientific">Thermococcus celer Vu 13 = JCM 8558</name>
    <dbReference type="NCBI Taxonomy" id="1293037"/>
    <lineage>
        <taxon>Archaea</taxon>
        <taxon>Methanobacteriati</taxon>
        <taxon>Methanobacteriota</taxon>
        <taxon>Thermococci</taxon>
        <taxon>Thermococcales</taxon>
        <taxon>Thermococcaceae</taxon>
        <taxon>Thermococcus</taxon>
    </lineage>
</organism>
<proteinExistence type="predicted"/>
<dbReference type="InterPro" id="IPR036390">
    <property type="entry name" value="WH_DNA-bd_sf"/>
</dbReference>
<dbReference type="KEGG" id="tce:A3L02_01155"/>